<name>A0A5B8XCH3_9RICK</name>
<organism evidence="1 2">
    <name type="scientific">Candidatus Deianiraea vastatrix</name>
    <dbReference type="NCBI Taxonomy" id="2163644"/>
    <lineage>
        <taxon>Bacteria</taxon>
        <taxon>Pseudomonadati</taxon>
        <taxon>Pseudomonadota</taxon>
        <taxon>Alphaproteobacteria</taxon>
        <taxon>Rickettsiales</taxon>
        <taxon>Candidatus Deianiraeaceae</taxon>
        <taxon>Candidatus Deianiraea</taxon>
    </lineage>
</organism>
<dbReference type="AlphaFoldDB" id="A0A5B8XCH3"/>
<accession>A0A5B8XCH3</accession>
<dbReference type="Proteomes" id="UP000321934">
    <property type="component" value="Chromosome"/>
</dbReference>
<evidence type="ECO:0000313" key="1">
    <source>
        <dbReference type="EMBL" id="QED23049.1"/>
    </source>
</evidence>
<evidence type="ECO:0000313" key="2">
    <source>
        <dbReference type="Proteomes" id="UP000321934"/>
    </source>
</evidence>
<dbReference type="RefSeq" id="WP_146820349.1">
    <property type="nucleotide sequence ID" value="NZ_CP029077.1"/>
</dbReference>
<keyword evidence="2" id="KW-1185">Reference proteome</keyword>
<protein>
    <submittedName>
        <fullName evidence="1">Uncharacterized protein</fullName>
    </submittedName>
</protein>
<sequence length="234" mass="27486">MHKIHNKLISLLFILLLTNCGDFGKIPTKAVGIRIYQSSKFPEINYDGTNGMPNRNSNEATNEIYTKESYMYIYIGNRLYPDKKGDYYLMVNRPNNVVTDKDINFMINFMVNNSCTENRLYYIKKEDVYLLKNDGTKIPVQMQASGIKDLDSIGSECSIDRVSYLSGKTLLKYKWITFPLHLWQYLENDTKLVIAKVYKNDKVIMQNIEYSFDIHKFDHVNPYWNRKVNIKLPQ</sequence>
<proteinExistence type="predicted"/>
<dbReference type="EMBL" id="CP029077">
    <property type="protein sequence ID" value="QED23049.1"/>
    <property type="molecule type" value="Genomic_DNA"/>
</dbReference>
<gene>
    <name evidence="1" type="ORF">Deia_00241</name>
</gene>
<reference evidence="1 2" key="1">
    <citation type="journal article" date="2019" name="ISME J.">
        <title>Deianiraea, an extracellular bacterium associated with the ciliate Paramecium, suggests an alternative scenario for the evolution of Rickettsiales.</title>
        <authorList>
            <person name="Castelli M."/>
            <person name="Sabaneyeva E."/>
            <person name="Lanzoni O."/>
            <person name="Lebedeva N."/>
            <person name="Floriano A.M."/>
            <person name="Gaiarsa S."/>
            <person name="Benken K."/>
            <person name="Modeo L."/>
            <person name="Bandi C."/>
            <person name="Potekhin A."/>
            <person name="Sassera D."/>
            <person name="Petroni G."/>
        </authorList>
    </citation>
    <scope>NUCLEOTIDE SEQUENCE [LARGE SCALE GENOMIC DNA]</scope>
    <source>
        <strain evidence="1">CyL4-1</strain>
    </source>
</reference>